<dbReference type="AlphaFoldDB" id="A0A366HLX3"/>
<comment type="caution">
    <text evidence="4">The sequence shown here is derived from an EMBL/GenBank/DDBJ whole genome shotgun (WGS) entry which is preliminary data.</text>
</comment>
<dbReference type="Gene3D" id="1.20.1440.100">
    <property type="entry name" value="SG protein - dephosphorylation function"/>
    <property type="match status" value="1"/>
</dbReference>
<dbReference type="PANTHER" id="PTHR43344">
    <property type="entry name" value="PHOSPHOSERINE PHOSPHATASE"/>
    <property type="match status" value="1"/>
</dbReference>
<dbReference type="Proteomes" id="UP000253426">
    <property type="component" value="Unassembled WGS sequence"/>
</dbReference>
<dbReference type="RefSeq" id="WP_113959336.1">
    <property type="nucleotide sequence ID" value="NZ_QNRR01000005.1"/>
</dbReference>
<organism evidence="4 5">
    <name type="scientific">Roseimicrobium gellanilyticum</name>
    <dbReference type="NCBI Taxonomy" id="748857"/>
    <lineage>
        <taxon>Bacteria</taxon>
        <taxon>Pseudomonadati</taxon>
        <taxon>Verrucomicrobiota</taxon>
        <taxon>Verrucomicrobiia</taxon>
        <taxon>Verrucomicrobiales</taxon>
        <taxon>Verrucomicrobiaceae</taxon>
        <taxon>Roseimicrobium</taxon>
    </lineage>
</organism>
<gene>
    <name evidence="4" type="ORF">DES53_105273</name>
</gene>
<dbReference type="InterPro" id="IPR050582">
    <property type="entry name" value="HAD-like_SerB"/>
</dbReference>
<dbReference type="EMBL" id="QNRR01000005">
    <property type="protein sequence ID" value="RBP43874.1"/>
    <property type="molecule type" value="Genomic_DNA"/>
</dbReference>
<sequence>MPSFAFFDLDHTLLPFDTQTLFANFVLRRERWRTGLLAGIVPVAVMRAVGLAKTVTTKRAFMSLYAGMKRETLHAYAKEFAETDVKRWVYPELLEIMAEHRRAGRTLILNTASPDYYAPLIGQALGFDHSIATKVIIPEKVNVMPQVVGLNNKREAKLVHMKQAVPAVAAATKEELEDSWSYSDSSADLPLLKFAGNAMLIHPSPALEAIGREHRWQVLRPARPYAGRWGNWGSSLRQAVGVYPVGRPQPDHSVDA</sequence>
<dbReference type="Gene3D" id="3.40.50.1000">
    <property type="entry name" value="HAD superfamily/HAD-like"/>
    <property type="match status" value="1"/>
</dbReference>
<dbReference type="SUPFAM" id="SSF56784">
    <property type="entry name" value="HAD-like"/>
    <property type="match status" value="1"/>
</dbReference>
<dbReference type="InterPro" id="IPR036412">
    <property type="entry name" value="HAD-like_sf"/>
</dbReference>
<evidence type="ECO:0000313" key="4">
    <source>
        <dbReference type="EMBL" id="RBP43874.1"/>
    </source>
</evidence>
<evidence type="ECO:0000256" key="3">
    <source>
        <dbReference type="ARBA" id="ARBA00022842"/>
    </source>
</evidence>
<evidence type="ECO:0000256" key="2">
    <source>
        <dbReference type="ARBA" id="ARBA00022801"/>
    </source>
</evidence>
<evidence type="ECO:0000256" key="1">
    <source>
        <dbReference type="ARBA" id="ARBA00022723"/>
    </source>
</evidence>
<keyword evidence="5" id="KW-1185">Reference proteome</keyword>
<reference evidence="4 5" key="1">
    <citation type="submission" date="2018-06" db="EMBL/GenBank/DDBJ databases">
        <title>Genomic Encyclopedia of Type Strains, Phase IV (KMG-IV): sequencing the most valuable type-strain genomes for metagenomic binning, comparative biology and taxonomic classification.</title>
        <authorList>
            <person name="Goeker M."/>
        </authorList>
    </citation>
    <scope>NUCLEOTIDE SEQUENCE [LARGE SCALE GENOMIC DNA]</scope>
    <source>
        <strain evidence="4 5">DSM 25532</strain>
    </source>
</reference>
<dbReference type="GO" id="GO:0016787">
    <property type="term" value="F:hydrolase activity"/>
    <property type="evidence" value="ECO:0007669"/>
    <property type="project" value="UniProtKB-KW"/>
</dbReference>
<dbReference type="Pfam" id="PF12710">
    <property type="entry name" value="HAD"/>
    <property type="match status" value="1"/>
</dbReference>
<dbReference type="OrthoDB" id="9784466at2"/>
<proteinExistence type="predicted"/>
<keyword evidence="1" id="KW-0479">Metal-binding</keyword>
<evidence type="ECO:0000313" key="5">
    <source>
        <dbReference type="Proteomes" id="UP000253426"/>
    </source>
</evidence>
<dbReference type="GO" id="GO:0046872">
    <property type="term" value="F:metal ion binding"/>
    <property type="evidence" value="ECO:0007669"/>
    <property type="project" value="UniProtKB-KW"/>
</dbReference>
<keyword evidence="3" id="KW-0460">Magnesium</keyword>
<dbReference type="NCBIfam" id="TIGR01490">
    <property type="entry name" value="HAD-SF-IB-hyp1"/>
    <property type="match status" value="1"/>
</dbReference>
<dbReference type="NCBIfam" id="TIGR01488">
    <property type="entry name" value="HAD-SF-IB"/>
    <property type="match status" value="1"/>
</dbReference>
<dbReference type="InterPro" id="IPR023214">
    <property type="entry name" value="HAD_sf"/>
</dbReference>
<dbReference type="InterPro" id="IPR006385">
    <property type="entry name" value="HAD_hydro_SerB1"/>
</dbReference>
<dbReference type="PANTHER" id="PTHR43344:SF13">
    <property type="entry name" value="PHOSPHATASE RV3661-RELATED"/>
    <property type="match status" value="1"/>
</dbReference>
<name>A0A366HLX3_9BACT</name>
<keyword evidence="2 4" id="KW-0378">Hydrolase</keyword>
<protein>
    <submittedName>
        <fullName evidence="4">HAD superfamily hydrolase (TIGR01490 family)</fullName>
    </submittedName>
</protein>
<accession>A0A366HLX3</accession>